<gene>
    <name evidence="1" type="ORF">MM415A01327_0003</name>
    <name evidence="2" type="ORF">MM415B03869_0003</name>
</gene>
<dbReference type="AlphaFoldDB" id="A0A6M3LMU8"/>
<accession>A0A6M3LMU8</accession>
<proteinExistence type="predicted"/>
<evidence type="ECO:0000313" key="2">
    <source>
        <dbReference type="EMBL" id="QJA94391.1"/>
    </source>
</evidence>
<dbReference type="EMBL" id="MT143228">
    <property type="protein sequence ID" value="QJA94391.1"/>
    <property type="molecule type" value="Genomic_DNA"/>
</dbReference>
<organism evidence="2">
    <name type="scientific">viral metagenome</name>
    <dbReference type="NCBI Taxonomy" id="1070528"/>
    <lineage>
        <taxon>unclassified sequences</taxon>
        <taxon>metagenomes</taxon>
        <taxon>organismal metagenomes</taxon>
    </lineage>
</organism>
<reference evidence="2" key="1">
    <citation type="submission" date="2020-03" db="EMBL/GenBank/DDBJ databases">
        <title>The deep terrestrial virosphere.</title>
        <authorList>
            <person name="Holmfeldt K."/>
            <person name="Nilsson E."/>
            <person name="Simone D."/>
            <person name="Lopez-Fernandez M."/>
            <person name="Wu X."/>
            <person name="de Brujin I."/>
            <person name="Lundin D."/>
            <person name="Andersson A."/>
            <person name="Bertilsson S."/>
            <person name="Dopson M."/>
        </authorList>
    </citation>
    <scope>NUCLEOTIDE SEQUENCE</scope>
    <source>
        <strain evidence="1">MM415A01327</strain>
        <strain evidence="2">MM415B03869</strain>
    </source>
</reference>
<dbReference type="EMBL" id="MT142276">
    <property type="protein sequence ID" value="QJA77306.1"/>
    <property type="molecule type" value="Genomic_DNA"/>
</dbReference>
<sequence length="53" mass="6205">MKRYVSGQTALDDGVITESDWQQAISHPWTWVIISDKLKVREIPWQGLEVETY</sequence>
<evidence type="ECO:0000313" key="1">
    <source>
        <dbReference type="EMBL" id="QJA77306.1"/>
    </source>
</evidence>
<name>A0A6M3LMU8_9ZZZZ</name>
<protein>
    <submittedName>
        <fullName evidence="2">Uncharacterized protein</fullName>
    </submittedName>
</protein>